<comment type="similarity">
    <text evidence="1 2">Belongs to the ArsC family.</text>
</comment>
<dbReference type="Proteomes" id="UP001298424">
    <property type="component" value="Unassembled WGS sequence"/>
</dbReference>
<comment type="caution">
    <text evidence="3">The sequence shown here is derived from an EMBL/GenBank/DDBJ whole genome shotgun (WGS) entry which is preliminary data.</text>
</comment>
<dbReference type="InterPro" id="IPR006660">
    <property type="entry name" value="Arsenate_reductase-like"/>
</dbReference>
<dbReference type="SUPFAM" id="SSF52833">
    <property type="entry name" value="Thioredoxin-like"/>
    <property type="match status" value="1"/>
</dbReference>
<evidence type="ECO:0000256" key="2">
    <source>
        <dbReference type="PROSITE-ProRule" id="PRU01282"/>
    </source>
</evidence>
<keyword evidence="4" id="KW-1185">Reference proteome</keyword>
<name>A0ABS9NNF8_9NEIS</name>
<dbReference type="EMBL" id="JAKOOW010000024">
    <property type="protein sequence ID" value="MCG6504230.1"/>
    <property type="molecule type" value="Genomic_DNA"/>
</dbReference>
<dbReference type="PROSITE" id="PS51353">
    <property type="entry name" value="ARSC"/>
    <property type="match status" value="1"/>
</dbReference>
<dbReference type="NCBIfam" id="TIGR01617">
    <property type="entry name" value="arsC_related"/>
    <property type="match status" value="1"/>
</dbReference>
<evidence type="ECO:0000256" key="1">
    <source>
        <dbReference type="ARBA" id="ARBA00007198"/>
    </source>
</evidence>
<dbReference type="PANTHER" id="PTHR30041:SF8">
    <property type="entry name" value="PROTEIN YFFB"/>
    <property type="match status" value="1"/>
</dbReference>
<dbReference type="PANTHER" id="PTHR30041">
    <property type="entry name" value="ARSENATE REDUCTASE"/>
    <property type="match status" value="1"/>
</dbReference>
<dbReference type="InterPro" id="IPR006504">
    <property type="entry name" value="Tscrpt_reg_Spx/MgsR"/>
</dbReference>
<protein>
    <submittedName>
        <fullName evidence="3">Spx/MgsR family RNA polymerase-binding regulatory protein</fullName>
    </submittedName>
</protein>
<evidence type="ECO:0000313" key="3">
    <source>
        <dbReference type="EMBL" id="MCG6504230.1"/>
    </source>
</evidence>
<dbReference type="Pfam" id="PF03960">
    <property type="entry name" value="ArsC"/>
    <property type="match status" value="1"/>
</dbReference>
<proteinExistence type="inferred from homology"/>
<accession>A0ABS9NNF8</accession>
<organism evidence="3 4">
    <name type="scientific">Kingella pumchi</name>
    <dbReference type="NCBI Taxonomy" id="2779506"/>
    <lineage>
        <taxon>Bacteria</taxon>
        <taxon>Pseudomonadati</taxon>
        <taxon>Pseudomonadota</taxon>
        <taxon>Betaproteobacteria</taxon>
        <taxon>Neisseriales</taxon>
        <taxon>Neisseriaceae</taxon>
        <taxon>Kingella</taxon>
    </lineage>
</organism>
<dbReference type="InterPro" id="IPR036249">
    <property type="entry name" value="Thioredoxin-like_sf"/>
</dbReference>
<dbReference type="Gene3D" id="3.40.30.10">
    <property type="entry name" value="Glutaredoxin"/>
    <property type="match status" value="1"/>
</dbReference>
<evidence type="ECO:0000313" key="4">
    <source>
        <dbReference type="Proteomes" id="UP001298424"/>
    </source>
</evidence>
<dbReference type="RefSeq" id="WP_238747506.1">
    <property type="nucleotide sequence ID" value="NZ_JAKOOW010000024.1"/>
</dbReference>
<gene>
    <name evidence="3" type="ORF">MB824_06955</name>
</gene>
<reference evidence="3 4" key="1">
    <citation type="submission" date="2022-02" db="EMBL/GenBank/DDBJ databases">
        <title>Genome sequence data of Kingella unionensis sp. nov. strain CICC 24913 (CCUG 75125).</title>
        <authorList>
            <person name="Xiao M."/>
        </authorList>
    </citation>
    <scope>NUCLEOTIDE SEQUENCE [LARGE SCALE GENOMIC DNA]</scope>
    <source>
        <strain evidence="3 4">CICC 24913</strain>
    </source>
</reference>
<sequence length="118" mass="13102">MTTTLYGITNCDSVKKARTRLKEAGADYQFCDFKKTPPDAAQIGRWLQQIELAQLLNKRGTTWRKLSAAEQAQAASEAGAIALMAAHPSLIKRPLLEYNGQLYCGFDETLYQSLFQAA</sequence>